<dbReference type="AlphaFoldDB" id="A0A3D8QTX4"/>
<evidence type="ECO:0000313" key="3">
    <source>
        <dbReference type="EMBL" id="RDW65110.1"/>
    </source>
</evidence>
<sequence>MPRPDDSRRRPRPVGSTHGHATAGAGILPSMSSLYSSGVSDTVHQLNSRTDSDKFFDRTELQLLSHYLTHTSRIIPFDVDDAYALQVGIPNLAFRSKPLMSSIIALAAVCQSHDLVGQPQQDRPRIQNLLTLAEKHHRASLLQVQRDIPKSCEYDYVLANATLMVLYATASHCVRIRLAETRAKNEPLPTELMPAQSQWISLIRAAHLAFVGLLNDHSETGDVEHQNRKTPPKITLPPGYSQTASTDPTIFPQNGPTESTKDLLFPILATSSGPALTALHAKARAIRKAERHMSNPNKSAVEDVSLEACFGALGVLSGIMIEVFSAGPVPPPIATCAQQSRVGPDVPSLGPLSTVPGWLQSYVARVTSCTTAPRPLRRVIMAFLNRVPAEYLRLVQTMLDSIRVQTNSGQQDSWEISDCESSNFNVAHKLALEIFAHWIVLVMLLDGVWWIGGIGVWELGRLVSCIRGQGWLDSPYTFGSWWPESMYIVGRELKNVKNKR</sequence>
<dbReference type="InterPro" id="IPR021858">
    <property type="entry name" value="Fun_TF"/>
</dbReference>
<feature type="transmembrane region" description="Helical" evidence="2">
    <location>
        <begin position="435"/>
        <end position="457"/>
    </location>
</feature>
<comment type="caution">
    <text evidence="3">The sequence shown here is derived from an EMBL/GenBank/DDBJ whole genome shotgun (WGS) entry which is preliminary data.</text>
</comment>
<keyword evidence="2" id="KW-0812">Transmembrane</keyword>
<evidence type="ECO:0000313" key="4">
    <source>
        <dbReference type="Proteomes" id="UP000256645"/>
    </source>
</evidence>
<keyword evidence="2" id="KW-0472">Membrane</keyword>
<dbReference type="Proteomes" id="UP000256645">
    <property type="component" value="Unassembled WGS sequence"/>
</dbReference>
<name>A0A3D8QTX4_9HELO</name>
<accession>A0A3D8QTX4</accession>
<feature type="region of interest" description="Disordered" evidence="1">
    <location>
        <begin position="221"/>
        <end position="243"/>
    </location>
</feature>
<feature type="region of interest" description="Disordered" evidence="1">
    <location>
        <begin position="1"/>
        <end position="26"/>
    </location>
</feature>
<dbReference type="EMBL" id="PDLM01000012">
    <property type="protein sequence ID" value="RDW65110.1"/>
    <property type="molecule type" value="Genomic_DNA"/>
</dbReference>
<dbReference type="STRING" id="1849047.A0A3D8QTX4"/>
<feature type="compositionally biased region" description="Low complexity" evidence="1">
    <location>
        <begin position="17"/>
        <end position="26"/>
    </location>
</feature>
<dbReference type="GO" id="GO:0000981">
    <property type="term" value="F:DNA-binding transcription factor activity, RNA polymerase II-specific"/>
    <property type="evidence" value="ECO:0007669"/>
    <property type="project" value="TreeGrafter"/>
</dbReference>
<evidence type="ECO:0008006" key="5">
    <source>
        <dbReference type="Google" id="ProtNLM"/>
    </source>
</evidence>
<dbReference type="Pfam" id="PF11951">
    <property type="entry name" value="Fungal_trans_2"/>
    <property type="match status" value="1"/>
</dbReference>
<proteinExistence type="predicted"/>
<keyword evidence="2" id="KW-1133">Transmembrane helix</keyword>
<reference evidence="3 4" key="1">
    <citation type="journal article" date="2018" name="IMA Fungus">
        <title>IMA Genome-F 9: Draft genome sequence of Annulohypoxylon stygium, Aspergillus mulundensis, Berkeleyomyces basicola (syn. Thielaviopsis basicola), Ceratocystis smalleyi, two Cercospora beticola strains, Coleophoma cylindrospora, Fusarium fracticaudum, Phialophora cf. hyalina, and Morchella septimelata.</title>
        <authorList>
            <person name="Wingfield B.D."/>
            <person name="Bills G.F."/>
            <person name="Dong Y."/>
            <person name="Huang W."/>
            <person name="Nel W.J."/>
            <person name="Swalarsk-Parry B.S."/>
            <person name="Vaghefi N."/>
            <person name="Wilken P.M."/>
            <person name="An Z."/>
            <person name="de Beer Z.W."/>
            <person name="De Vos L."/>
            <person name="Chen L."/>
            <person name="Duong T.A."/>
            <person name="Gao Y."/>
            <person name="Hammerbacher A."/>
            <person name="Kikkert J.R."/>
            <person name="Li Y."/>
            <person name="Li H."/>
            <person name="Li K."/>
            <person name="Li Q."/>
            <person name="Liu X."/>
            <person name="Ma X."/>
            <person name="Naidoo K."/>
            <person name="Pethybridge S.J."/>
            <person name="Sun J."/>
            <person name="Steenkamp E.T."/>
            <person name="van der Nest M.A."/>
            <person name="van Wyk S."/>
            <person name="Wingfield M.J."/>
            <person name="Xiong C."/>
            <person name="Yue Q."/>
            <person name="Zhang X."/>
        </authorList>
    </citation>
    <scope>NUCLEOTIDE SEQUENCE [LARGE SCALE GENOMIC DNA]</scope>
    <source>
        <strain evidence="3 4">BP6252</strain>
    </source>
</reference>
<dbReference type="OrthoDB" id="416217at2759"/>
<evidence type="ECO:0000256" key="2">
    <source>
        <dbReference type="SAM" id="Phobius"/>
    </source>
</evidence>
<evidence type="ECO:0000256" key="1">
    <source>
        <dbReference type="SAM" id="MobiDB-lite"/>
    </source>
</evidence>
<dbReference type="PANTHER" id="PTHR47657:SF14">
    <property type="entry name" value="ZN(2)-C6 FUNGAL-TYPE DOMAIN-CONTAINING PROTEIN"/>
    <property type="match status" value="1"/>
</dbReference>
<keyword evidence="4" id="KW-1185">Reference proteome</keyword>
<dbReference type="InterPro" id="IPR052400">
    <property type="entry name" value="Zn2-C6_fungal_TF"/>
</dbReference>
<organism evidence="3 4">
    <name type="scientific">Coleophoma cylindrospora</name>
    <dbReference type="NCBI Taxonomy" id="1849047"/>
    <lineage>
        <taxon>Eukaryota</taxon>
        <taxon>Fungi</taxon>
        <taxon>Dikarya</taxon>
        <taxon>Ascomycota</taxon>
        <taxon>Pezizomycotina</taxon>
        <taxon>Leotiomycetes</taxon>
        <taxon>Helotiales</taxon>
        <taxon>Dermateaceae</taxon>
        <taxon>Coleophoma</taxon>
    </lineage>
</organism>
<gene>
    <name evidence="3" type="ORF">BP6252_10761</name>
</gene>
<dbReference type="PANTHER" id="PTHR47657">
    <property type="entry name" value="STEROL REGULATORY ELEMENT-BINDING PROTEIN ECM22"/>
    <property type="match status" value="1"/>
</dbReference>
<protein>
    <recommendedName>
        <fullName evidence="5">Transcription factor domain-containing protein</fullName>
    </recommendedName>
</protein>